<keyword evidence="3" id="KW-0812">Transmembrane</keyword>
<accession>A0A919E308</accession>
<feature type="domain" description="Leucine-binding protein" evidence="4">
    <location>
        <begin position="160"/>
        <end position="367"/>
    </location>
</feature>
<evidence type="ECO:0000313" key="6">
    <source>
        <dbReference type="Proteomes" id="UP000630718"/>
    </source>
</evidence>
<evidence type="ECO:0000256" key="1">
    <source>
        <dbReference type="ARBA" id="ARBA00010062"/>
    </source>
</evidence>
<evidence type="ECO:0000259" key="4">
    <source>
        <dbReference type="Pfam" id="PF13458"/>
    </source>
</evidence>
<keyword evidence="2" id="KW-0732">Signal</keyword>
<dbReference type="Gene3D" id="3.40.50.2300">
    <property type="match status" value="2"/>
</dbReference>
<dbReference type="Pfam" id="PF13458">
    <property type="entry name" value="Peripla_BP_6"/>
    <property type="match status" value="1"/>
</dbReference>
<dbReference type="AlphaFoldDB" id="A0A919E308"/>
<protein>
    <recommendedName>
        <fullName evidence="4">Leucine-binding protein domain-containing protein</fullName>
    </recommendedName>
</protein>
<proteinExistence type="inferred from homology"/>
<organism evidence="5 6">
    <name type="scientific">Streptomyces fumanus</name>
    <dbReference type="NCBI Taxonomy" id="67302"/>
    <lineage>
        <taxon>Bacteria</taxon>
        <taxon>Bacillati</taxon>
        <taxon>Actinomycetota</taxon>
        <taxon>Actinomycetes</taxon>
        <taxon>Kitasatosporales</taxon>
        <taxon>Streptomycetaceae</taxon>
        <taxon>Streptomyces</taxon>
    </lineage>
</organism>
<keyword evidence="3" id="KW-0472">Membrane</keyword>
<dbReference type="SUPFAM" id="SSF53822">
    <property type="entry name" value="Periplasmic binding protein-like I"/>
    <property type="match status" value="1"/>
</dbReference>
<evidence type="ECO:0000313" key="5">
    <source>
        <dbReference type="EMBL" id="GHF07544.1"/>
    </source>
</evidence>
<keyword evidence="3" id="KW-1133">Transmembrane helix</keyword>
<comment type="similarity">
    <text evidence="1">Belongs to the leucine-binding protein family.</text>
</comment>
<gene>
    <name evidence="5" type="ORF">GCM10018772_35660</name>
</gene>
<dbReference type="InterPro" id="IPR028081">
    <property type="entry name" value="Leu-bd"/>
</dbReference>
<feature type="transmembrane region" description="Helical" evidence="3">
    <location>
        <begin position="41"/>
        <end position="62"/>
    </location>
</feature>
<dbReference type="Proteomes" id="UP000630718">
    <property type="component" value="Unassembled WGS sequence"/>
</dbReference>
<dbReference type="EMBL" id="BNBI01000007">
    <property type="protein sequence ID" value="GHF07544.1"/>
    <property type="molecule type" value="Genomic_DNA"/>
</dbReference>
<dbReference type="InterPro" id="IPR028082">
    <property type="entry name" value="Peripla_BP_I"/>
</dbReference>
<evidence type="ECO:0000256" key="3">
    <source>
        <dbReference type="SAM" id="Phobius"/>
    </source>
</evidence>
<reference evidence="5" key="1">
    <citation type="journal article" date="2014" name="Int. J. Syst. Evol. Microbiol.">
        <title>Complete genome sequence of Corynebacterium casei LMG S-19264T (=DSM 44701T), isolated from a smear-ripened cheese.</title>
        <authorList>
            <consortium name="US DOE Joint Genome Institute (JGI-PGF)"/>
            <person name="Walter F."/>
            <person name="Albersmeier A."/>
            <person name="Kalinowski J."/>
            <person name="Ruckert C."/>
        </authorList>
    </citation>
    <scope>NUCLEOTIDE SEQUENCE</scope>
    <source>
        <strain evidence="5">JCM 4477</strain>
    </source>
</reference>
<comment type="caution">
    <text evidence="5">The sequence shown here is derived from an EMBL/GenBank/DDBJ whole genome shotgun (WGS) entry which is preliminary data.</text>
</comment>
<dbReference type="RefSeq" id="WP_190205279.1">
    <property type="nucleotide sequence ID" value="NZ_BNBI01000007.1"/>
</dbReference>
<keyword evidence="6" id="KW-1185">Reference proteome</keyword>
<sequence>MAAPRFWPSYLLIGGPVLLLAVLGLALWLGWRAGLVPVVRGVLVAVCAVLAAGAVGVIVWAAGLPDYCQSGNERLVEEDGQCVGVSDGSFVFDQRLAAVSDRIARLNDQVTGGGTAYATIALMIPMTPDEDSEAERAQLLREVQGAYLAQYQANVVRKEDIPIRLVLANPGRDLDHGRQVADWLAEMARSPEDRLRVVFGFNLSVAANADTIGYLTREKHIPVVGGPITATGLANDAHGRYPGLVKVVPSNLDQANALRSYLGEDAAKTFLIQDRSSTDLYSESLRAAFGEVTRGSASDPQEYDPTQVTKNDFAMMVNNLCDSEATTIYFAGRPPALALLINALGDRGCKQRHFRVVTVSGASTIALEPDLDWGALTRGKGLTVEYATITHPDAWAAPKKAGDPEPPTTGGSPDALAALTDLLEANPPERIGPTDLSDGRTITMYDSALTAVTGIMKRGVAKGEVPTLSGIEETWRRLRGAHSVKGASGWICLDNNGTPYDKAVAIVRLVPSGGDSAGGHLDFQGIAWPTGKPLTAKRCADIRG</sequence>
<name>A0A919E308_9ACTN</name>
<feature type="transmembrane region" description="Helical" evidence="3">
    <location>
        <begin position="6"/>
        <end position="29"/>
    </location>
</feature>
<reference evidence="5" key="2">
    <citation type="submission" date="2020-09" db="EMBL/GenBank/DDBJ databases">
        <authorList>
            <person name="Sun Q."/>
            <person name="Ohkuma M."/>
        </authorList>
    </citation>
    <scope>NUCLEOTIDE SEQUENCE</scope>
    <source>
        <strain evidence="5">JCM 4477</strain>
    </source>
</reference>
<evidence type="ECO:0000256" key="2">
    <source>
        <dbReference type="ARBA" id="ARBA00022729"/>
    </source>
</evidence>